<dbReference type="AlphaFoldDB" id="A0A841QIB7"/>
<sequence length="64" mass="7306">MVHTPFTHRITFALVLSTSTVYAASAAQQSLPSAQQQTKANALQPPNPLWHRLPRRRTRANWRK</sequence>
<name>A0A841QIB7_9PROT</name>
<dbReference type="EMBL" id="JACHIE010000010">
    <property type="protein sequence ID" value="MBB6457747.1"/>
    <property type="molecule type" value="Genomic_DNA"/>
</dbReference>
<feature type="region of interest" description="Disordered" evidence="1">
    <location>
        <begin position="32"/>
        <end position="64"/>
    </location>
</feature>
<feature type="signal peptide" evidence="2">
    <location>
        <begin position="1"/>
        <end position="23"/>
    </location>
</feature>
<dbReference type="Proteomes" id="UP000578000">
    <property type="component" value="Unassembled WGS sequence"/>
</dbReference>
<keyword evidence="4" id="KW-1185">Reference proteome</keyword>
<evidence type="ECO:0000256" key="2">
    <source>
        <dbReference type="SAM" id="SignalP"/>
    </source>
</evidence>
<organism evidence="3 4">
    <name type="scientific">Acetobacter lovaniensis</name>
    <dbReference type="NCBI Taxonomy" id="104100"/>
    <lineage>
        <taxon>Bacteria</taxon>
        <taxon>Pseudomonadati</taxon>
        <taxon>Pseudomonadota</taxon>
        <taxon>Alphaproteobacteria</taxon>
        <taxon>Acetobacterales</taxon>
        <taxon>Acetobacteraceae</taxon>
        <taxon>Acetobacter</taxon>
    </lineage>
</organism>
<keyword evidence="2" id="KW-0732">Signal</keyword>
<dbReference type="RefSeq" id="WP_166115542.1">
    <property type="nucleotide sequence ID" value="NZ_BAABDB010000010.1"/>
</dbReference>
<feature type="compositionally biased region" description="Basic residues" evidence="1">
    <location>
        <begin position="52"/>
        <end position="64"/>
    </location>
</feature>
<evidence type="ECO:0000256" key="1">
    <source>
        <dbReference type="SAM" id="MobiDB-lite"/>
    </source>
</evidence>
<evidence type="ECO:0000313" key="4">
    <source>
        <dbReference type="Proteomes" id="UP000578000"/>
    </source>
</evidence>
<accession>A0A841QIB7</accession>
<gene>
    <name evidence="3" type="ORF">HNR55_002349</name>
</gene>
<proteinExistence type="predicted"/>
<evidence type="ECO:0000313" key="3">
    <source>
        <dbReference type="EMBL" id="MBB6457747.1"/>
    </source>
</evidence>
<reference evidence="3 4" key="1">
    <citation type="submission" date="2020-08" db="EMBL/GenBank/DDBJ databases">
        <title>Genomic Encyclopedia of Type Strains, Phase IV (KMG-IV): sequencing the most valuable type-strain genomes for metagenomic binning, comparative biology and taxonomic classification.</title>
        <authorList>
            <person name="Goeker M."/>
        </authorList>
    </citation>
    <scope>NUCLEOTIDE SEQUENCE [LARGE SCALE GENOMIC DNA]</scope>
    <source>
        <strain evidence="3 4">DSM 4491</strain>
    </source>
</reference>
<protein>
    <submittedName>
        <fullName evidence="3">Uncharacterized protein</fullName>
    </submittedName>
</protein>
<feature type="chain" id="PRO_5033033961" evidence="2">
    <location>
        <begin position="24"/>
        <end position="64"/>
    </location>
</feature>
<comment type="caution">
    <text evidence="3">The sequence shown here is derived from an EMBL/GenBank/DDBJ whole genome shotgun (WGS) entry which is preliminary data.</text>
</comment>